<feature type="domain" description="Sporulation membrane protein YtrI C-terminal" evidence="3">
    <location>
        <begin position="79"/>
        <end position="162"/>
    </location>
</feature>
<dbReference type="Pfam" id="PF26347">
    <property type="entry name" value="YtrI_sporulation"/>
    <property type="match status" value="1"/>
</dbReference>
<dbReference type="NCBIfam" id="NF041479">
    <property type="entry name" value="spor_membprot_YtrI"/>
    <property type="match status" value="1"/>
</dbReference>
<keyword evidence="2" id="KW-1133">Transmembrane helix</keyword>
<dbReference type="Proteomes" id="UP000614490">
    <property type="component" value="Unassembled WGS sequence"/>
</dbReference>
<accession>A0A931HVA5</accession>
<name>A0A931HVA5_9BACI</name>
<keyword evidence="2" id="KW-0812">Transmembrane</keyword>
<organism evidence="4 5">
    <name type="scientific">Halobacillus yeomjeoni</name>
    <dbReference type="NCBI Taxonomy" id="311194"/>
    <lineage>
        <taxon>Bacteria</taxon>
        <taxon>Bacillati</taxon>
        <taxon>Bacillota</taxon>
        <taxon>Bacilli</taxon>
        <taxon>Bacillales</taxon>
        <taxon>Bacillaceae</taxon>
        <taxon>Halobacillus</taxon>
    </lineage>
</organism>
<dbReference type="InterPro" id="IPR048198">
    <property type="entry name" value="YtrI"/>
</dbReference>
<evidence type="ECO:0000313" key="5">
    <source>
        <dbReference type="Proteomes" id="UP000614490"/>
    </source>
</evidence>
<dbReference type="InterPro" id="IPR058620">
    <property type="entry name" value="YtrI_C"/>
</dbReference>
<gene>
    <name evidence="4" type="ORF">H0267_07915</name>
</gene>
<evidence type="ECO:0000259" key="3">
    <source>
        <dbReference type="Pfam" id="PF26347"/>
    </source>
</evidence>
<keyword evidence="1" id="KW-0175">Coiled coil</keyword>
<sequence length="165" mass="19147">MYIPQDFRKKEWKRFFAGLLLGTIAGYMFFLFIHGQLQEKYAEDHIALTSELNQLEAKYQGLLNQKNQEKGVKSIRVLEISLAFDNAKKLEVDLLTQHQLSSLVKDQLKSVTGKDLRIVADQVDLMITAIESKNYVVDDFTYQLKVKKLIVSEIIHFNLEIKIVR</sequence>
<evidence type="ECO:0000313" key="4">
    <source>
        <dbReference type="EMBL" id="MBH0230140.1"/>
    </source>
</evidence>
<keyword evidence="2" id="KW-0472">Membrane</keyword>
<dbReference type="AlphaFoldDB" id="A0A931HVA5"/>
<protein>
    <recommendedName>
        <fullName evidence="3">Sporulation membrane protein YtrI C-terminal domain-containing protein</fullName>
    </recommendedName>
</protein>
<feature type="transmembrane region" description="Helical" evidence="2">
    <location>
        <begin position="12"/>
        <end position="33"/>
    </location>
</feature>
<proteinExistence type="predicted"/>
<comment type="caution">
    <text evidence="4">The sequence shown here is derived from an EMBL/GenBank/DDBJ whole genome shotgun (WGS) entry which is preliminary data.</text>
</comment>
<dbReference type="EMBL" id="JADZSC010000001">
    <property type="protein sequence ID" value="MBH0230140.1"/>
    <property type="molecule type" value="Genomic_DNA"/>
</dbReference>
<reference evidence="4 5" key="1">
    <citation type="journal article" date="2005" name="Int. J. Syst. Evol. Microbiol.">
        <title>Halobacillus yeomjeoni sp. nov., isolated from a marine solar saltern in Korea.</title>
        <authorList>
            <person name="Yoon J.H."/>
            <person name="Kang S.J."/>
            <person name="Lee C.H."/>
            <person name="Oh H.W."/>
            <person name="Oh T.K."/>
        </authorList>
    </citation>
    <scope>NUCLEOTIDE SEQUENCE [LARGE SCALE GENOMIC DNA]</scope>
    <source>
        <strain evidence="4 5">KCTC 3957</strain>
    </source>
</reference>
<keyword evidence="5" id="KW-1185">Reference proteome</keyword>
<evidence type="ECO:0000256" key="2">
    <source>
        <dbReference type="SAM" id="Phobius"/>
    </source>
</evidence>
<evidence type="ECO:0000256" key="1">
    <source>
        <dbReference type="SAM" id="Coils"/>
    </source>
</evidence>
<feature type="coiled-coil region" evidence="1">
    <location>
        <begin position="38"/>
        <end position="72"/>
    </location>
</feature>